<feature type="binding site" evidence="10">
    <location>
        <position position="152"/>
    </location>
    <ligand>
        <name>4-amino-2-methyl-5-(diphosphooxymethyl)pyrimidine</name>
        <dbReference type="ChEBI" id="CHEBI:57841"/>
    </ligand>
</feature>
<dbReference type="InterPro" id="IPR013785">
    <property type="entry name" value="Aldolase_TIM"/>
</dbReference>
<protein>
    <recommendedName>
        <fullName evidence="10">Thiamine-phosphate synthase</fullName>
        <shortName evidence="10">TP synthase</shortName>
        <shortName evidence="10">TPS</shortName>
        <ecNumber evidence="10">2.5.1.3</ecNumber>
    </recommendedName>
    <alternativeName>
        <fullName evidence="10">Thiamine-phosphate pyrophosphorylase</fullName>
        <shortName evidence="10">TMP pyrophosphorylase</shortName>
        <shortName evidence="10">TMP-PPase</shortName>
    </alternativeName>
</protein>
<dbReference type="Gene3D" id="3.20.20.70">
    <property type="entry name" value="Aldolase class I"/>
    <property type="match status" value="1"/>
</dbReference>
<feature type="binding site" evidence="10">
    <location>
        <begin position="202"/>
        <end position="203"/>
    </location>
    <ligand>
        <name>2-[(2R,5Z)-2-carboxy-4-methylthiazol-5(2H)-ylidene]ethyl phosphate</name>
        <dbReference type="ChEBI" id="CHEBI:62899"/>
    </ligand>
</feature>
<proteinExistence type="inferred from homology"/>
<dbReference type="Proteomes" id="UP001501521">
    <property type="component" value="Unassembled WGS sequence"/>
</dbReference>
<evidence type="ECO:0000256" key="12">
    <source>
        <dbReference type="RuleBase" id="RU004253"/>
    </source>
</evidence>
<dbReference type="InterPro" id="IPR022998">
    <property type="entry name" value="ThiamineP_synth_TenI"/>
</dbReference>
<dbReference type="NCBIfam" id="TIGR00693">
    <property type="entry name" value="thiE"/>
    <property type="match status" value="1"/>
</dbReference>
<evidence type="ECO:0000256" key="1">
    <source>
        <dbReference type="ARBA" id="ARBA00003814"/>
    </source>
</evidence>
<feature type="binding site" evidence="10">
    <location>
        <begin position="149"/>
        <end position="151"/>
    </location>
    <ligand>
        <name>2-[(2R,5Z)-2-carboxy-4-methylthiazol-5(2H)-ylidene]ethyl phosphate</name>
        <dbReference type="ChEBI" id="CHEBI:62899"/>
    </ligand>
</feature>
<dbReference type="RefSeq" id="WP_345579477.1">
    <property type="nucleotide sequence ID" value="NZ_BAABLV010000013.1"/>
</dbReference>
<evidence type="ECO:0000256" key="2">
    <source>
        <dbReference type="ARBA" id="ARBA00005165"/>
    </source>
</evidence>
<keyword evidence="15" id="KW-1185">Reference proteome</keyword>
<dbReference type="EMBL" id="BAABLV010000013">
    <property type="protein sequence ID" value="GAA4893638.1"/>
    <property type="molecule type" value="Genomic_DNA"/>
</dbReference>
<feature type="binding site" evidence="10">
    <location>
        <begin position="46"/>
        <end position="50"/>
    </location>
    <ligand>
        <name>4-amino-2-methyl-5-(diphosphooxymethyl)pyrimidine</name>
        <dbReference type="ChEBI" id="CHEBI:57841"/>
    </ligand>
</feature>
<keyword evidence="6 10" id="KW-0784">Thiamine biosynthesis</keyword>
<comment type="catalytic activity">
    <reaction evidence="9 10 11">
        <text>2-[(2R,5Z)-2-carboxy-4-methylthiazol-5(2H)-ylidene]ethyl phosphate + 4-amino-2-methyl-5-(diphosphooxymethyl)pyrimidine + 2 H(+) = thiamine phosphate + CO2 + diphosphate</text>
        <dbReference type="Rhea" id="RHEA:47844"/>
        <dbReference type="ChEBI" id="CHEBI:15378"/>
        <dbReference type="ChEBI" id="CHEBI:16526"/>
        <dbReference type="ChEBI" id="CHEBI:33019"/>
        <dbReference type="ChEBI" id="CHEBI:37575"/>
        <dbReference type="ChEBI" id="CHEBI:57841"/>
        <dbReference type="ChEBI" id="CHEBI:62899"/>
        <dbReference type="EC" id="2.5.1.3"/>
    </reaction>
</comment>
<evidence type="ECO:0000256" key="9">
    <source>
        <dbReference type="ARBA" id="ARBA00047883"/>
    </source>
</evidence>
<organism evidence="14 15">
    <name type="scientific">Tessaracoccus lubricantis</name>
    <dbReference type="NCBI Taxonomy" id="545543"/>
    <lineage>
        <taxon>Bacteria</taxon>
        <taxon>Bacillati</taxon>
        <taxon>Actinomycetota</taxon>
        <taxon>Actinomycetes</taxon>
        <taxon>Propionibacteriales</taxon>
        <taxon>Propionibacteriaceae</taxon>
        <taxon>Tessaracoccus</taxon>
    </lineage>
</organism>
<comment type="cofactor">
    <cofactor evidence="10">
        <name>Mg(2+)</name>
        <dbReference type="ChEBI" id="CHEBI:18420"/>
    </cofactor>
    <text evidence="10">Binds 1 Mg(2+) ion per subunit.</text>
</comment>
<reference evidence="15" key="1">
    <citation type="journal article" date="2019" name="Int. J. Syst. Evol. Microbiol.">
        <title>The Global Catalogue of Microorganisms (GCM) 10K type strain sequencing project: providing services to taxonomists for standard genome sequencing and annotation.</title>
        <authorList>
            <consortium name="The Broad Institute Genomics Platform"/>
            <consortium name="The Broad Institute Genome Sequencing Center for Infectious Disease"/>
            <person name="Wu L."/>
            <person name="Ma J."/>
        </authorList>
    </citation>
    <scope>NUCLEOTIDE SEQUENCE [LARGE SCALE GENOMIC DNA]</scope>
    <source>
        <strain evidence="15">JCM 19125</strain>
    </source>
</reference>
<keyword evidence="3 10" id="KW-0808">Transferase</keyword>
<gene>
    <name evidence="10" type="primary">thiE</name>
    <name evidence="14" type="ORF">GCM10025789_08530</name>
</gene>
<evidence type="ECO:0000313" key="15">
    <source>
        <dbReference type="Proteomes" id="UP001501521"/>
    </source>
</evidence>
<dbReference type="InterPro" id="IPR034291">
    <property type="entry name" value="TMP_synthase"/>
</dbReference>
<evidence type="ECO:0000256" key="10">
    <source>
        <dbReference type="HAMAP-Rule" id="MF_00097"/>
    </source>
</evidence>
<dbReference type="CDD" id="cd00564">
    <property type="entry name" value="TMP_TenI"/>
    <property type="match status" value="1"/>
</dbReference>
<comment type="function">
    <text evidence="1 10">Condenses 4-methyl-5-(beta-hydroxyethyl)thiazole monophosphate (THZ-P) and 2-methyl-4-amino-5-hydroxymethyl pyrimidine pyrophosphate (HMP-PP) to form thiamine monophosphate (TMP).</text>
</comment>
<keyword evidence="4 10" id="KW-0479">Metal-binding</keyword>
<accession>A0ABP9F4I3</accession>
<evidence type="ECO:0000256" key="7">
    <source>
        <dbReference type="ARBA" id="ARBA00047334"/>
    </source>
</evidence>
<dbReference type="Pfam" id="PF02581">
    <property type="entry name" value="TMP-TENI"/>
    <property type="match status" value="1"/>
</dbReference>
<dbReference type="InterPro" id="IPR036206">
    <property type="entry name" value="ThiamineP_synth_sf"/>
</dbReference>
<feature type="binding site" evidence="10">
    <location>
        <position position="85"/>
    </location>
    <ligand>
        <name>Mg(2+)</name>
        <dbReference type="ChEBI" id="CHEBI:18420"/>
    </ligand>
</feature>
<feature type="binding site" evidence="10">
    <location>
        <position position="103"/>
    </location>
    <ligand>
        <name>Mg(2+)</name>
        <dbReference type="ChEBI" id="CHEBI:18420"/>
    </ligand>
</feature>
<comment type="similarity">
    <text evidence="10 11">Belongs to the thiamine-phosphate synthase family.</text>
</comment>
<dbReference type="PANTHER" id="PTHR20857:SF15">
    <property type="entry name" value="THIAMINE-PHOSPHATE SYNTHASE"/>
    <property type="match status" value="1"/>
</dbReference>
<evidence type="ECO:0000256" key="3">
    <source>
        <dbReference type="ARBA" id="ARBA00022679"/>
    </source>
</evidence>
<feature type="binding site" evidence="10">
    <location>
        <position position="182"/>
    </location>
    <ligand>
        <name>2-[(2R,5Z)-2-carboxy-4-methylthiazol-5(2H)-ylidene]ethyl phosphate</name>
        <dbReference type="ChEBI" id="CHEBI:62899"/>
    </ligand>
</feature>
<feature type="binding site" evidence="10">
    <location>
        <position position="84"/>
    </location>
    <ligand>
        <name>4-amino-2-methyl-5-(diphosphooxymethyl)pyrimidine</name>
        <dbReference type="ChEBI" id="CHEBI:57841"/>
    </ligand>
</feature>
<evidence type="ECO:0000256" key="4">
    <source>
        <dbReference type="ARBA" id="ARBA00022723"/>
    </source>
</evidence>
<dbReference type="PANTHER" id="PTHR20857">
    <property type="entry name" value="THIAMINE-PHOSPHATE PYROPHOSPHORYLASE"/>
    <property type="match status" value="1"/>
</dbReference>
<feature type="domain" description="Thiamine phosphate synthase/TenI" evidence="13">
    <location>
        <begin position="15"/>
        <end position="205"/>
    </location>
</feature>
<sequence>MQAHKKHAKQVDWRLYVVTDTELAGGPDRVPRIVEQAVLGGAGVVQVRDKHMSEVDFLKLTQSVVDATQRVFDATGHRAAVFVNDRLDIAEDLGLHFHMGQADGDIHEARRRLGQDLMIGLSISNTEQLRAELRDQTADVLGLSPIWNTTTKTDTEAPLELQGAEQIVRETAGRARTVAIGGINPVNARWVIDTGVDGICVVSAIMSAPDPLAAAKQLMSLWRTR</sequence>
<comment type="caution">
    <text evidence="14">The sequence shown here is derived from an EMBL/GenBank/DDBJ whole genome shotgun (WGS) entry which is preliminary data.</text>
</comment>
<dbReference type="EC" id="2.5.1.3" evidence="10"/>
<evidence type="ECO:0000259" key="13">
    <source>
        <dbReference type="Pfam" id="PF02581"/>
    </source>
</evidence>
<evidence type="ECO:0000256" key="11">
    <source>
        <dbReference type="RuleBase" id="RU003826"/>
    </source>
</evidence>
<dbReference type="HAMAP" id="MF_00097">
    <property type="entry name" value="TMP_synthase"/>
    <property type="match status" value="1"/>
</dbReference>
<comment type="pathway">
    <text evidence="2 10 12">Cofactor biosynthesis; thiamine diphosphate biosynthesis; thiamine phosphate from 4-amino-2-methyl-5-diphosphomethylpyrimidine and 4-methyl-5-(2-phosphoethyl)-thiazole: step 1/1.</text>
</comment>
<keyword evidence="5 10" id="KW-0460">Magnesium</keyword>
<dbReference type="SUPFAM" id="SSF51391">
    <property type="entry name" value="Thiamin phosphate synthase"/>
    <property type="match status" value="1"/>
</dbReference>
<evidence type="ECO:0000256" key="5">
    <source>
        <dbReference type="ARBA" id="ARBA00022842"/>
    </source>
</evidence>
<comment type="catalytic activity">
    <reaction evidence="7 10 11">
        <text>4-methyl-5-(2-phosphooxyethyl)-thiazole + 4-amino-2-methyl-5-(diphosphooxymethyl)pyrimidine + H(+) = thiamine phosphate + diphosphate</text>
        <dbReference type="Rhea" id="RHEA:22328"/>
        <dbReference type="ChEBI" id="CHEBI:15378"/>
        <dbReference type="ChEBI" id="CHEBI:33019"/>
        <dbReference type="ChEBI" id="CHEBI:37575"/>
        <dbReference type="ChEBI" id="CHEBI:57841"/>
        <dbReference type="ChEBI" id="CHEBI:58296"/>
        <dbReference type="EC" id="2.5.1.3"/>
    </reaction>
</comment>
<evidence type="ECO:0000256" key="8">
    <source>
        <dbReference type="ARBA" id="ARBA00047851"/>
    </source>
</evidence>
<name>A0ABP9F4I3_9ACTN</name>
<comment type="catalytic activity">
    <reaction evidence="8 10 11">
        <text>2-(2-carboxy-4-methylthiazol-5-yl)ethyl phosphate + 4-amino-2-methyl-5-(diphosphooxymethyl)pyrimidine + 2 H(+) = thiamine phosphate + CO2 + diphosphate</text>
        <dbReference type="Rhea" id="RHEA:47848"/>
        <dbReference type="ChEBI" id="CHEBI:15378"/>
        <dbReference type="ChEBI" id="CHEBI:16526"/>
        <dbReference type="ChEBI" id="CHEBI:33019"/>
        <dbReference type="ChEBI" id="CHEBI:37575"/>
        <dbReference type="ChEBI" id="CHEBI:57841"/>
        <dbReference type="ChEBI" id="CHEBI:62890"/>
        <dbReference type="EC" id="2.5.1.3"/>
    </reaction>
</comment>
<evidence type="ECO:0000256" key="6">
    <source>
        <dbReference type="ARBA" id="ARBA00022977"/>
    </source>
</evidence>
<evidence type="ECO:0000313" key="14">
    <source>
        <dbReference type="EMBL" id="GAA4893638.1"/>
    </source>
</evidence>
<feature type="binding site" evidence="10">
    <location>
        <position position="122"/>
    </location>
    <ligand>
        <name>4-amino-2-methyl-5-(diphosphooxymethyl)pyrimidine</name>
        <dbReference type="ChEBI" id="CHEBI:57841"/>
    </ligand>
</feature>